<dbReference type="GO" id="GO:0002082">
    <property type="term" value="P:regulation of oxidative phosphorylation"/>
    <property type="evidence" value="ECO:0007669"/>
    <property type="project" value="TreeGrafter"/>
</dbReference>
<dbReference type="InterPro" id="IPR039297">
    <property type="entry name" value="COX7a"/>
</dbReference>
<dbReference type="GeneTree" id="ENSGT00940000154815"/>
<dbReference type="SUPFAM" id="SSF81419">
    <property type="entry name" value="Mitochondrial cytochrome c oxidase subunit VIIa"/>
    <property type="match status" value="1"/>
</dbReference>
<evidence type="ECO:0000256" key="7">
    <source>
        <dbReference type="SAM" id="MobiDB-lite"/>
    </source>
</evidence>
<dbReference type="GO" id="GO:0045277">
    <property type="term" value="C:respiratory chain complex IV"/>
    <property type="evidence" value="ECO:0007669"/>
    <property type="project" value="InterPro"/>
</dbReference>
<dbReference type="FunFam" id="4.10.91.10:FF:000001">
    <property type="entry name" value="Cytochrome c oxidase subunit 7A1, mitochondrial"/>
    <property type="match status" value="1"/>
</dbReference>
<dbReference type="GO" id="GO:0006123">
    <property type="term" value="P:mitochondrial electron transport, cytochrome c to oxygen"/>
    <property type="evidence" value="ECO:0007669"/>
    <property type="project" value="InterPro"/>
</dbReference>
<keyword evidence="4" id="KW-0809">Transit peptide</keyword>
<dbReference type="Pfam" id="PF02238">
    <property type="entry name" value="COX7a"/>
    <property type="match status" value="1"/>
</dbReference>
<reference evidence="9" key="2">
    <citation type="submission" date="2025-09" db="UniProtKB">
        <authorList>
            <consortium name="Ensembl"/>
        </authorList>
    </citation>
    <scope>IDENTIFICATION</scope>
</reference>
<dbReference type="Ensembl" id="ENSCPRT00005026058.1">
    <property type="protein sequence ID" value="ENSCPRP00005022276.1"/>
    <property type="gene ID" value="ENSCPRG00005015539.1"/>
</dbReference>
<comment type="subcellular location">
    <subcellularLocation>
        <location evidence="1">Mitochondrion inner membrane</location>
    </subcellularLocation>
</comment>
<keyword evidence="3" id="KW-0999">Mitochondrion inner membrane</keyword>
<evidence type="ECO:0000256" key="1">
    <source>
        <dbReference type="ARBA" id="ARBA00004273"/>
    </source>
</evidence>
<evidence type="ECO:0000256" key="6">
    <source>
        <dbReference type="ARBA" id="ARBA00023136"/>
    </source>
</evidence>
<protein>
    <submittedName>
        <fullName evidence="9">Cytochrome c oxidase subunit 7A2 like</fullName>
    </submittedName>
</protein>
<organism evidence="9 10">
    <name type="scientific">Crocodylus porosus</name>
    <name type="common">Saltwater crocodile</name>
    <name type="synonym">Estuarine crocodile</name>
    <dbReference type="NCBI Taxonomy" id="8502"/>
    <lineage>
        <taxon>Eukaryota</taxon>
        <taxon>Metazoa</taxon>
        <taxon>Chordata</taxon>
        <taxon>Craniata</taxon>
        <taxon>Vertebrata</taxon>
        <taxon>Euteleostomi</taxon>
        <taxon>Archelosauria</taxon>
        <taxon>Archosauria</taxon>
        <taxon>Crocodylia</taxon>
        <taxon>Longirostres</taxon>
        <taxon>Crocodylidae</taxon>
        <taxon>Crocodylus</taxon>
    </lineage>
</organism>
<evidence type="ECO:0000256" key="2">
    <source>
        <dbReference type="ARBA" id="ARBA00009331"/>
    </source>
</evidence>
<proteinExistence type="inferred from homology"/>
<comment type="similarity">
    <text evidence="2">Belongs to the cytochrome c oxidase VIIa family.</text>
</comment>
<dbReference type="CDD" id="cd00928">
    <property type="entry name" value="Cyt_c_Oxidase_VIIa"/>
    <property type="match status" value="1"/>
</dbReference>
<keyword evidence="8" id="KW-1133">Transmembrane helix</keyword>
<sequence length="199" mass="20806">MSAHPQPSLKARSATSSAAPRGGLLGSTGVPRCAPAATFRVCFSGPLRGPHSAAGLPLRPVLALPASLSRSGRGFTCTGQPAAMYYKFSSFTQNLTGAVAAAAYNPQGLKPLVSTELPSSIFGTPTKVASESPAAVSYWGKNKVPELQKLFQKSDGVLVHLKQGVPDKLLYRTTMALALGGSIYCLIALYMASQPKNRK</sequence>
<reference evidence="9" key="1">
    <citation type="submission" date="2025-08" db="UniProtKB">
        <authorList>
            <consortium name="Ensembl"/>
        </authorList>
    </citation>
    <scope>IDENTIFICATION</scope>
</reference>
<dbReference type="PANTHER" id="PTHR10510">
    <property type="entry name" value="CYTOCHROME C OXIDASE POLYPEPTIDE 7A"/>
    <property type="match status" value="1"/>
</dbReference>
<keyword evidence="5" id="KW-0496">Mitochondrion</keyword>
<evidence type="ECO:0000256" key="5">
    <source>
        <dbReference type="ARBA" id="ARBA00023128"/>
    </source>
</evidence>
<dbReference type="GO" id="GO:0097250">
    <property type="term" value="P:mitochondrial respirasome assembly"/>
    <property type="evidence" value="ECO:0007669"/>
    <property type="project" value="TreeGrafter"/>
</dbReference>
<dbReference type="Gene3D" id="4.10.91.10">
    <property type="entry name" value="Cytochrome c oxidase, subunit VIIa"/>
    <property type="match status" value="1"/>
</dbReference>
<dbReference type="AlphaFoldDB" id="A0A7M4G199"/>
<name>A0A7M4G199_CROPO</name>
<keyword evidence="10" id="KW-1185">Reference proteome</keyword>
<evidence type="ECO:0000256" key="3">
    <source>
        <dbReference type="ARBA" id="ARBA00022792"/>
    </source>
</evidence>
<dbReference type="Proteomes" id="UP000594220">
    <property type="component" value="Unplaced"/>
</dbReference>
<keyword evidence="6 8" id="KW-0472">Membrane</keyword>
<evidence type="ECO:0000256" key="4">
    <source>
        <dbReference type="ARBA" id="ARBA00022946"/>
    </source>
</evidence>
<evidence type="ECO:0000256" key="8">
    <source>
        <dbReference type="SAM" id="Phobius"/>
    </source>
</evidence>
<accession>A0A7M4G199</accession>
<keyword evidence="8" id="KW-0812">Transmembrane</keyword>
<evidence type="ECO:0000313" key="10">
    <source>
        <dbReference type="Proteomes" id="UP000594220"/>
    </source>
</evidence>
<feature type="region of interest" description="Disordered" evidence="7">
    <location>
        <begin position="1"/>
        <end position="22"/>
    </location>
</feature>
<dbReference type="GO" id="GO:0005743">
    <property type="term" value="C:mitochondrial inner membrane"/>
    <property type="evidence" value="ECO:0007669"/>
    <property type="project" value="UniProtKB-SubCell"/>
</dbReference>
<dbReference type="InterPro" id="IPR003177">
    <property type="entry name" value="Cytc_oxidase_su7a_met"/>
</dbReference>
<evidence type="ECO:0000313" key="9">
    <source>
        <dbReference type="Ensembl" id="ENSCPRP00005022276.1"/>
    </source>
</evidence>
<gene>
    <name evidence="9" type="primary">COX7A2L</name>
</gene>
<feature type="transmembrane region" description="Helical" evidence="8">
    <location>
        <begin position="169"/>
        <end position="192"/>
    </location>
</feature>
<dbReference type="PANTHER" id="PTHR10510:SF2">
    <property type="entry name" value="CYTOCHROME C OXIDASE SUBUNIT 7A-RELATED PROTEIN, MITOCHONDRIAL"/>
    <property type="match status" value="1"/>
</dbReference>
<dbReference type="InterPro" id="IPR036539">
    <property type="entry name" value="Cyt_c_oxidase_su7a_sf"/>
</dbReference>